<evidence type="ECO:0000259" key="4">
    <source>
        <dbReference type="Pfam" id="PF07971"/>
    </source>
</evidence>
<evidence type="ECO:0000256" key="3">
    <source>
        <dbReference type="ARBA" id="ARBA00022837"/>
    </source>
</evidence>
<keyword evidence="3" id="KW-0106">Calcium</keyword>
<dbReference type="InterPro" id="IPR041371">
    <property type="entry name" value="GH92_N"/>
</dbReference>
<dbReference type="Proteomes" id="UP000256779">
    <property type="component" value="Unassembled WGS sequence"/>
</dbReference>
<feature type="domain" description="Glycosyl hydrolase family 92" evidence="4">
    <location>
        <begin position="271"/>
        <end position="765"/>
    </location>
</feature>
<reference evidence="6 7" key="1">
    <citation type="submission" date="2018-07" db="EMBL/GenBank/DDBJ databases">
        <title>Genomic Encyclopedia of Type Strains, Phase IV (KMG-IV): sequencing the most valuable type-strain genomes for metagenomic binning, comparative biology and taxonomic classification.</title>
        <authorList>
            <person name="Goeker M."/>
        </authorList>
    </citation>
    <scope>NUCLEOTIDE SEQUENCE [LARGE SCALE GENOMIC DNA]</scope>
    <source>
        <strain evidence="6 7">DSM 4134</strain>
    </source>
</reference>
<dbReference type="InterPro" id="IPR005887">
    <property type="entry name" value="GH92_a_mannosidase_put"/>
</dbReference>
<organism evidence="6 7">
    <name type="scientific">Marinoscillum furvescens DSM 4134</name>
    <dbReference type="NCBI Taxonomy" id="1122208"/>
    <lineage>
        <taxon>Bacteria</taxon>
        <taxon>Pseudomonadati</taxon>
        <taxon>Bacteroidota</taxon>
        <taxon>Cytophagia</taxon>
        <taxon>Cytophagales</taxon>
        <taxon>Reichenbachiellaceae</taxon>
        <taxon>Marinoscillum</taxon>
    </lineage>
</organism>
<dbReference type="Pfam" id="PF17678">
    <property type="entry name" value="Glyco_hydro_92N"/>
    <property type="match status" value="1"/>
</dbReference>
<dbReference type="GO" id="GO:0006516">
    <property type="term" value="P:glycoprotein catabolic process"/>
    <property type="evidence" value="ECO:0007669"/>
    <property type="project" value="TreeGrafter"/>
</dbReference>
<dbReference type="InterPro" id="IPR012939">
    <property type="entry name" value="Glyco_hydro_92"/>
</dbReference>
<evidence type="ECO:0000259" key="5">
    <source>
        <dbReference type="Pfam" id="PF17678"/>
    </source>
</evidence>
<dbReference type="AlphaFoldDB" id="A0A3D9KZ67"/>
<dbReference type="SUPFAM" id="SSF48208">
    <property type="entry name" value="Six-hairpin glycosidases"/>
    <property type="match status" value="1"/>
</dbReference>
<evidence type="ECO:0000256" key="2">
    <source>
        <dbReference type="ARBA" id="ARBA00011245"/>
    </source>
</evidence>
<comment type="caution">
    <text evidence="6">The sequence shown here is derived from an EMBL/GenBank/DDBJ whole genome shotgun (WGS) entry which is preliminary data.</text>
</comment>
<proteinExistence type="predicted"/>
<dbReference type="EMBL" id="QREG01000019">
    <property type="protein sequence ID" value="RED94967.1"/>
    <property type="molecule type" value="Genomic_DNA"/>
</dbReference>
<dbReference type="GO" id="GO:0030246">
    <property type="term" value="F:carbohydrate binding"/>
    <property type="evidence" value="ECO:0007669"/>
    <property type="project" value="InterPro"/>
</dbReference>
<name>A0A3D9KZ67_MARFU</name>
<comment type="subunit">
    <text evidence="2">Monomer.</text>
</comment>
<dbReference type="GO" id="GO:0005975">
    <property type="term" value="P:carbohydrate metabolic process"/>
    <property type="evidence" value="ECO:0007669"/>
    <property type="project" value="InterPro"/>
</dbReference>
<dbReference type="InterPro" id="IPR050883">
    <property type="entry name" value="PNGase"/>
</dbReference>
<dbReference type="Gene3D" id="1.20.1050.60">
    <property type="entry name" value="alpha-1,2-mannosidase"/>
    <property type="match status" value="1"/>
</dbReference>
<evidence type="ECO:0000313" key="7">
    <source>
        <dbReference type="Proteomes" id="UP000256779"/>
    </source>
</evidence>
<evidence type="ECO:0000313" key="6">
    <source>
        <dbReference type="EMBL" id="RED94967.1"/>
    </source>
</evidence>
<dbReference type="Gene3D" id="1.20.1610.10">
    <property type="entry name" value="alpha-1,2-mannosidases domains"/>
    <property type="match status" value="1"/>
</dbReference>
<dbReference type="Pfam" id="PF07971">
    <property type="entry name" value="Glyco_hydro_92"/>
    <property type="match status" value="1"/>
</dbReference>
<dbReference type="NCBIfam" id="TIGR01180">
    <property type="entry name" value="aman2_put"/>
    <property type="match status" value="1"/>
</dbReference>
<dbReference type="InterPro" id="IPR014718">
    <property type="entry name" value="GH-type_carb-bd"/>
</dbReference>
<dbReference type="GO" id="GO:0005829">
    <property type="term" value="C:cytosol"/>
    <property type="evidence" value="ECO:0007669"/>
    <property type="project" value="TreeGrafter"/>
</dbReference>
<evidence type="ECO:0000256" key="1">
    <source>
        <dbReference type="ARBA" id="ARBA00001913"/>
    </source>
</evidence>
<gene>
    <name evidence="6" type="ORF">C7460_11979</name>
</gene>
<accession>A0A3D9KZ67</accession>
<dbReference type="InterPro" id="IPR008928">
    <property type="entry name" value="6-hairpin_glycosidase_sf"/>
</dbReference>
<sequence length="791" mass="89472">MFHRQTKLDRFSTRLTCRFNFFKQLKMNTKKLALGIGTIWMSMLLLTSGCGSRSAERPTVEPVDYVDPYIGNISHLLVPTYPTIHLPNSMLRLYPERRDFTGDMLKGLPSVVTGHRRGSAFHISPFQGDKSKLRPVVNYSYDLEEIKPYAYSVYLDEALINVDFGVSHQSAMYAFEFEKEEPVSLVLNSLNGAVKWDGEAFSGYQLIENNTKIYLYLKPAAQPKAVNALVGGKLVDAQEASGRNACLVLDYGTDISALELQYGISFIDEAQARQNMEREVVGKSLAEIQSIGRDLWNQTLGKISVSGTDEDAKKVFYTSLYRTFERPVCLSEDGRYYSAFDGTIHQDNGRPFYTDDWIWDSYRAHHPLNVLIDSEKENDILHSFILMAEQMDNMWMPTFPEVSGDSRRMNSNHAVASVIDAYRKGLRGFDLEKAFLACKGAITEKTLAPWSGMPAGELDQFYKDEGYFPALPEGVEETVPEVHGFESRQPVAVTLGTSYDEWCLAQIAKELDREEDYKKHLENSYNYRNLFHAQTHFFHPKDAQGNFIEPFDYRFSGGMGARKFYGENNGWVYRWDVQHNVSDLVGLMGGPEQFVANLNATFNEPLGRSKYGFYAQLPDHTGNVGQFSMANEPSLHVPYLYNYAGQPWKTQKRIRTLMDQWFRNDLMGVPGDEDGGGMTSFVVFSQLGFYPVTPGLAMYNIGSPEFEKASITLPNGKTFTITAENYAPEHKYIQSATLNGAPLDQPYFWHDDIRDGGELTVVMGSKANFEWGANQAPPSGVSNEEFQQLDL</sequence>
<dbReference type="GO" id="GO:0000224">
    <property type="term" value="F:peptide-N4-(N-acetyl-beta-glucosaminyl)asparagine amidase activity"/>
    <property type="evidence" value="ECO:0007669"/>
    <property type="project" value="TreeGrafter"/>
</dbReference>
<comment type="cofactor">
    <cofactor evidence="1">
        <name>Ca(2+)</name>
        <dbReference type="ChEBI" id="CHEBI:29108"/>
    </cofactor>
</comment>
<dbReference type="FunFam" id="3.30.2080.10:FF:000001">
    <property type="entry name" value="Alpha-1,2-mannosidase subfamily"/>
    <property type="match status" value="1"/>
</dbReference>
<dbReference type="PANTHER" id="PTHR12143">
    <property type="entry name" value="PEPTIDE N-GLYCANASE PNGASE -RELATED"/>
    <property type="match status" value="1"/>
</dbReference>
<dbReference type="PANTHER" id="PTHR12143:SF43">
    <property type="entry name" value="PUTATIVE-RELATED"/>
    <property type="match status" value="1"/>
</dbReference>
<feature type="domain" description="Glycosyl hydrolase family 92 N-terminal" evidence="5">
    <location>
        <begin position="65"/>
        <end position="265"/>
    </location>
</feature>
<protein>
    <submittedName>
        <fullName evidence="6">Putative alpha-1,2-mannosidase</fullName>
    </submittedName>
</protein>
<dbReference type="Gene3D" id="2.70.98.10">
    <property type="match status" value="1"/>
</dbReference>
<keyword evidence="7" id="KW-1185">Reference proteome</keyword>
<dbReference type="Gene3D" id="3.30.2080.10">
    <property type="entry name" value="GH92 mannosidase domain"/>
    <property type="match status" value="1"/>
</dbReference>